<feature type="domain" description="Ig-like" evidence="2">
    <location>
        <begin position="32"/>
        <end position="82"/>
    </location>
</feature>
<dbReference type="Gene3D" id="2.60.40.10">
    <property type="entry name" value="Immunoglobulins"/>
    <property type="match status" value="1"/>
</dbReference>
<evidence type="ECO:0000313" key="3">
    <source>
        <dbReference type="Ensembl" id="ENSCPRP00005027018.1"/>
    </source>
</evidence>
<dbReference type="Proteomes" id="UP000594220">
    <property type="component" value="Unplaced"/>
</dbReference>
<evidence type="ECO:0000259" key="2">
    <source>
        <dbReference type="PROSITE" id="PS50835"/>
    </source>
</evidence>
<dbReference type="InterPro" id="IPR036179">
    <property type="entry name" value="Ig-like_dom_sf"/>
</dbReference>
<dbReference type="Ensembl" id="ENSCPRT00005031562.1">
    <property type="protein sequence ID" value="ENSCPRP00005027018.1"/>
    <property type="gene ID" value="ENSCPRG00005018715.1"/>
</dbReference>
<dbReference type="AlphaFoldDB" id="A0A7M4FPD3"/>
<evidence type="ECO:0000256" key="1">
    <source>
        <dbReference type="SAM" id="Phobius"/>
    </source>
</evidence>
<organism evidence="3 4">
    <name type="scientific">Crocodylus porosus</name>
    <name type="common">Saltwater crocodile</name>
    <name type="synonym">Estuarine crocodile</name>
    <dbReference type="NCBI Taxonomy" id="8502"/>
    <lineage>
        <taxon>Eukaryota</taxon>
        <taxon>Metazoa</taxon>
        <taxon>Chordata</taxon>
        <taxon>Craniata</taxon>
        <taxon>Vertebrata</taxon>
        <taxon>Euteleostomi</taxon>
        <taxon>Archelosauria</taxon>
        <taxon>Archosauria</taxon>
        <taxon>Crocodylia</taxon>
        <taxon>Longirostres</taxon>
        <taxon>Crocodylidae</taxon>
        <taxon>Crocodylus</taxon>
    </lineage>
</organism>
<evidence type="ECO:0000313" key="4">
    <source>
        <dbReference type="Proteomes" id="UP000594220"/>
    </source>
</evidence>
<dbReference type="Pfam" id="PF07654">
    <property type="entry name" value="C1-set"/>
    <property type="match status" value="1"/>
</dbReference>
<dbReference type="InterPro" id="IPR013783">
    <property type="entry name" value="Ig-like_fold"/>
</dbReference>
<name>A0A7M4FPD3_CROPO</name>
<keyword evidence="1" id="KW-1133">Transmembrane helix</keyword>
<keyword evidence="1" id="KW-0472">Membrane</keyword>
<dbReference type="SUPFAM" id="SSF48726">
    <property type="entry name" value="Immunoglobulin"/>
    <property type="match status" value="1"/>
</dbReference>
<reference evidence="3" key="1">
    <citation type="submission" date="2025-08" db="UniProtKB">
        <authorList>
            <consortium name="Ensembl"/>
        </authorList>
    </citation>
    <scope>IDENTIFICATION</scope>
</reference>
<keyword evidence="4" id="KW-1185">Reference proteome</keyword>
<accession>A0A7M4FPD3</accession>
<sequence length="190" mass="20854">MSLSPQLPREDPQLLLLCSAPQAQHMHFIASPTISIQKQRAVGSTETSLLCHVGGFYPRDVDAAWLRDGRVLGSTRSSPQRNLDGTFSLALTYTFTPQPLQADIALDDPGESSDRTGVVAGAVTPIAIILGAAGTAFYCWRRRRGARHGTVRVAEGREWAGDGLRQARAVGYRGSWARKRWRGRSLRTRL</sequence>
<feature type="transmembrane region" description="Helical" evidence="1">
    <location>
        <begin position="118"/>
        <end position="140"/>
    </location>
</feature>
<dbReference type="PROSITE" id="PS50835">
    <property type="entry name" value="IG_LIKE"/>
    <property type="match status" value="1"/>
</dbReference>
<dbReference type="InterPro" id="IPR007110">
    <property type="entry name" value="Ig-like_dom"/>
</dbReference>
<reference evidence="3" key="2">
    <citation type="submission" date="2025-09" db="UniProtKB">
        <authorList>
            <consortium name="Ensembl"/>
        </authorList>
    </citation>
    <scope>IDENTIFICATION</scope>
</reference>
<dbReference type="GeneTree" id="ENSGT00950000185048"/>
<protein>
    <recommendedName>
        <fullName evidence="2">Ig-like domain-containing protein</fullName>
    </recommendedName>
</protein>
<proteinExistence type="predicted"/>
<dbReference type="InterPro" id="IPR003597">
    <property type="entry name" value="Ig_C1-set"/>
</dbReference>
<keyword evidence="1" id="KW-0812">Transmembrane</keyword>